<dbReference type="InterPro" id="IPR029044">
    <property type="entry name" value="Nucleotide-diphossugar_trans"/>
</dbReference>
<evidence type="ECO:0000256" key="3">
    <source>
        <dbReference type="ARBA" id="ARBA00022679"/>
    </source>
</evidence>
<feature type="non-terminal residue" evidence="5">
    <location>
        <position position="1"/>
    </location>
</feature>
<dbReference type="PANTHER" id="PTHR31306:SF8">
    <property type="entry name" value="GLYCOSYLTRANSFERASE FAMILY 34 PROTEIN"/>
    <property type="match status" value="1"/>
</dbReference>
<dbReference type="GO" id="GO:0016757">
    <property type="term" value="F:glycosyltransferase activity"/>
    <property type="evidence" value="ECO:0007669"/>
    <property type="project" value="UniProtKB-KW"/>
</dbReference>
<dbReference type="InterPro" id="IPR008630">
    <property type="entry name" value="Glyco_trans_34"/>
</dbReference>
<dbReference type="Gene3D" id="3.90.550.10">
    <property type="entry name" value="Spore Coat Polysaccharide Biosynthesis Protein SpsA, Chain A"/>
    <property type="match status" value="1"/>
</dbReference>
<gene>
    <name evidence="5" type="ORF">B0T18DRAFT_321234</name>
</gene>
<evidence type="ECO:0000256" key="4">
    <source>
        <dbReference type="SAM" id="Coils"/>
    </source>
</evidence>
<evidence type="ECO:0000256" key="2">
    <source>
        <dbReference type="ARBA" id="ARBA00022676"/>
    </source>
</evidence>
<feature type="coiled-coil region" evidence="4">
    <location>
        <begin position="274"/>
        <end position="301"/>
    </location>
</feature>
<dbReference type="GO" id="GO:0006487">
    <property type="term" value="P:protein N-linked glycosylation"/>
    <property type="evidence" value="ECO:0007669"/>
    <property type="project" value="TreeGrafter"/>
</dbReference>
<dbReference type="GO" id="GO:0000139">
    <property type="term" value="C:Golgi membrane"/>
    <property type="evidence" value="ECO:0007669"/>
    <property type="project" value="TreeGrafter"/>
</dbReference>
<accession>A0AA40K8Z7</accession>
<proteinExistence type="inferred from homology"/>
<dbReference type="Pfam" id="PF05637">
    <property type="entry name" value="Glyco_transf_34"/>
    <property type="match status" value="1"/>
</dbReference>
<dbReference type="SUPFAM" id="SSF53448">
    <property type="entry name" value="Nucleotide-diphospho-sugar transferases"/>
    <property type="match status" value="1"/>
</dbReference>
<keyword evidence="2" id="KW-0328">Glycosyltransferase</keyword>
<evidence type="ECO:0000256" key="1">
    <source>
        <dbReference type="ARBA" id="ARBA00005664"/>
    </source>
</evidence>
<sequence>RFAKISIMTGFENTVYERALDTHVQHALRHGYPIFIGRQSAINGIYNKIAYILNILLCELYKTPENRVEWLFYFDADTIVMNPEIPLEIFEPPPDFAHIHFMVTRDHNGLNAGVFFIRVSEWSLRLLLRVLTHKHYHPEEKHRWEEQTVLAQLTETDEGFRYRSIYVPKAWFNPYFYNPREVKPGLFMSHFPSKHRKWHMYRWLDLAAAPEQGASGSVRYRIPVSDTVYAKDIQRFWDLQRRVAKVLEGFDKDISRKADPIHFGLQYDDTATLATSYEKQLERLRKAARQKSDEMLVLERLINECQEVKCPFHSLVCW</sequence>
<evidence type="ECO:0000313" key="5">
    <source>
        <dbReference type="EMBL" id="KAK0750599.1"/>
    </source>
</evidence>
<dbReference type="AlphaFoldDB" id="A0AA40K8Z7"/>
<dbReference type="Proteomes" id="UP001172155">
    <property type="component" value="Unassembled WGS sequence"/>
</dbReference>
<reference evidence="5" key="1">
    <citation type="submission" date="2023-06" db="EMBL/GenBank/DDBJ databases">
        <title>Genome-scale phylogeny and comparative genomics of the fungal order Sordariales.</title>
        <authorList>
            <consortium name="Lawrence Berkeley National Laboratory"/>
            <person name="Hensen N."/>
            <person name="Bonometti L."/>
            <person name="Westerberg I."/>
            <person name="Brannstrom I.O."/>
            <person name="Guillou S."/>
            <person name="Cros-Aarteil S."/>
            <person name="Calhoun S."/>
            <person name="Haridas S."/>
            <person name="Kuo A."/>
            <person name="Mondo S."/>
            <person name="Pangilinan J."/>
            <person name="Riley R."/>
            <person name="LaButti K."/>
            <person name="Andreopoulos B."/>
            <person name="Lipzen A."/>
            <person name="Chen C."/>
            <person name="Yanf M."/>
            <person name="Daum C."/>
            <person name="Ng V."/>
            <person name="Clum A."/>
            <person name="Steindorff A."/>
            <person name="Ohm R."/>
            <person name="Martin F."/>
            <person name="Silar P."/>
            <person name="Natvig D."/>
            <person name="Lalanne C."/>
            <person name="Gautier V."/>
            <person name="Ament-velasquez S.L."/>
            <person name="Kruys A."/>
            <person name="Hutchinson M.I."/>
            <person name="Powell A.J."/>
            <person name="Barry K."/>
            <person name="Miller A.N."/>
            <person name="Grigoriev I.V."/>
            <person name="Debuchy R."/>
            <person name="Gladieux P."/>
            <person name="Thoren M.H."/>
            <person name="Johannesson H."/>
        </authorList>
    </citation>
    <scope>NUCLEOTIDE SEQUENCE</scope>
    <source>
        <strain evidence="5">SMH3187-1</strain>
    </source>
</reference>
<name>A0AA40K8Z7_9PEZI</name>
<evidence type="ECO:0000313" key="6">
    <source>
        <dbReference type="Proteomes" id="UP001172155"/>
    </source>
</evidence>
<comment type="similarity">
    <text evidence="1">Belongs to the glycosyltransferase 34 family.</text>
</comment>
<organism evidence="5 6">
    <name type="scientific">Schizothecium vesticola</name>
    <dbReference type="NCBI Taxonomy" id="314040"/>
    <lineage>
        <taxon>Eukaryota</taxon>
        <taxon>Fungi</taxon>
        <taxon>Dikarya</taxon>
        <taxon>Ascomycota</taxon>
        <taxon>Pezizomycotina</taxon>
        <taxon>Sordariomycetes</taxon>
        <taxon>Sordariomycetidae</taxon>
        <taxon>Sordariales</taxon>
        <taxon>Schizotheciaceae</taxon>
        <taxon>Schizothecium</taxon>
    </lineage>
</organism>
<keyword evidence="3" id="KW-0808">Transferase</keyword>
<protein>
    <recommendedName>
        <fullName evidence="7">Glycosyltransferase family 34 protein</fullName>
    </recommendedName>
</protein>
<keyword evidence="4" id="KW-0175">Coiled coil</keyword>
<dbReference type="EMBL" id="JAUKUD010000003">
    <property type="protein sequence ID" value="KAK0750599.1"/>
    <property type="molecule type" value="Genomic_DNA"/>
</dbReference>
<keyword evidence="6" id="KW-1185">Reference proteome</keyword>
<comment type="caution">
    <text evidence="5">The sequence shown here is derived from an EMBL/GenBank/DDBJ whole genome shotgun (WGS) entry which is preliminary data.</text>
</comment>
<evidence type="ECO:0008006" key="7">
    <source>
        <dbReference type="Google" id="ProtNLM"/>
    </source>
</evidence>
<dbReference type="PANTHER" id="PTHR31306">
    <property type="entry name" value="ALPHA-1,6-MANNOSYLTRANSFERASE MNN11-RELATED"/>
    <property type="match status" value="1"/>
</dbReference>